<dbReference type="SUPFAM" id="SSF46785">
    <property type="entry name" value="Winged helix' DNA-binding domain"/>
    <property type="match status" value="1"/>
</dbReference>
<comment type="similarity">
    <text evidence="1">Belongs to the LysR transcriptional regulatory family.</text>
</comment>
<gene>
    <name evidence="6" type="ORF">SAMN05192583_2894</name>
</gene>
<dbReference type="EMBL" id="FOCF01000007">
    <property type="protein sequence ID" value="SEN47441.1"/>
    <property type="molecule type" value="Genomic_DNA"/>
</dbReference>
<feature type="domain" description="HTH lysR-type" evidence="5">
    <location>
        <begin position="3"/>
        <end position="60"/>
    </location>
</feature>
<dbReference type="AlphaFoldDB" id="A0A1H8GTJ0"/>
<keyword evidence="2" id="KW-0805">Transcription regulation</keyword>
<dbReference type="GO" id="GO:0043565">
    <property type="term" value="F:sequence-specific DNA binding"/>
    <property type="evidence" value="ECO:0007669"/>
    <property type="project" value="TreeGrafter"/>
</dbReference>
<evidence type="ECO:0000313" key="7">
    <source>
        <dbReference type="Proteomes" id="UP000199206"/>
    </source>
</evidence>
<dbReference type="CDD" id="cd08422">
    <property type="entry name" value="PBP2_CrgA_like"/>
    <property type="match status" value="1"/>
</dbReference>
<dbReference type="Pfam" id="PF03466">
    <property type="entry name" value="LysR_substrate"/>
    <property type="match status" value="1"/>
</dbReference>
<dbReference type="Gene3D" id="3.40.190.290">
    <property type="match status" value="1"/>
</dbReference>
<proteinExistence type="inferred from homology"/>
<protein>
    <submittedName>
        <fullName evidence="6">DNA-binding transcriptional regulator, LysR family</fullName>
    </submittedName>
</protein>
<evidence type="ECO:0000256" key="1">
    <source>
        <dbReference type="ARBA" id="ARBA00009437"/>
    </source>
</evidence>
<dbReference type="STRING" id="1166340.SAMN05192583_2894"/>
<evidence type="ECO:0000256" key="2">
    <source>
        <dbReference type="ARBA" id="ARBA00023015"/>
    </source>
</evidence>
<keyword evidence="4" id="KW-0804">Transcription</keyword>
<keyword evidence="3 6" id="KW-0238">DNA-binding</keyword>
<dbReference type="Proteomes" id="UP000199206">
    <property type="component" value="Unassembled WGS sequence"/>
</dbReference>
<dbReference type="InterPro" id="IPR036388">
    <property type="entry name" value="WH-like_DNA-bd_sf"/>
</dbReference>
<dbReference type="InterPro" id="IPR036390">
    <property type="entry name" value="WH_DNA-bd_sf"/>
</dbReference>
<dbReference type="InterPro" id="IPR058163">
    <property type="entry name" value="LysR-type_TF_proteobact-type"/>
</dbReference>
<dbReference type="GO" id="GO:0006351">
    <property type="term" value="P:DNA-templated transcription"/>
    <property type="evidence" value="ECO:0007669"/>
    <property type="project" value="TreeGrafter"/>
</dbReference>
<dbReference type="InterPro" id="IPR000847">
    <property type="entry name" value="LysR_HTH_N"/>
</dbReference>
<evidence type="ECO:0000313" key="6">
    <source>
        <dbReference type="EMBL" id="SEN47441.1"/>
    </source>
</evidence>
<dbReference type="PANTHER" id="PTHR30537">
    <property type="entry name" value="HTH-TYPE TRANSCRIPTIONAL REGULATOR"/>
    <property type="match status" value="1"/>
</dbReference>
<name>A0A1H8GTJ0_9SPHN</name>
<reference evidence="7" key="1">
    <citation type="submission" date="2016-10" db="EMBL/GenBank/DDBJ databases">
        <authorList>
            <person name="Varghese N."/>
            <person name="Submissions S."/>
        </authorList>
    </citation>
    <scope>NUCLEOTIDE SEQUENCE [LARGE SCALE GENOMIC DNA]</scope>
    <source>
        <strain evidence="7">S6-262</strain>
    </source>
</reference>
<evidence type="ECO:0000256" key="4">
    <source>
        <dbReference type="ARBA" id="ARBA00023163"/>
    </source>
</evidence>
<dbReference type="Pfam" id="PF00126">
    <property type="entry name" value="HTH_1"/>
    <property type="match status" value="1"/>
</dbReference>
<organism evidence="6 7">
    <name type="scientific">Sphingomonas gellani</name>
    <dbReference type="NCBI Taxonomy" id="1166340"/>
    <lineage>
        <taxon>Bacteria</taxon>
        <taxon>Pseudomonadati</taxon>
        <taxon>Pseudomonadota</taxon>
        <taxon>Alphaproteobacteria</taxon>
        <taxon>Sphingomonadales</taxon>
        <taxon>Sphingomonadaceae</taxon>
        <taxon>Sphingomonas</taxon>
    </lineage>
</organism>
<evidence type="ECO:0000256" key="3">
    <source>
        <dbReference type="ARBA" id="ARBA00023125"/>
    </source>
</evidence>
<dbReference type="GO" id="GO:0003700">
    <property type="term" value="F:DNA-binding transcription factor activity"/>
    <property type="evidence" value="ECO:0007669"/>
    <property type="project" value="InterPro"/>
</dbReference>
<dbReference type="OrthoDB" id="9786526at2"/>
<dbReference type="SUPFAM" id="SSF53850">
    <property type="entry name" value="Periplasmic binding protein-like II"/>
    <property type="match status" value="1"/>
</dbReference>
<dbReference type="PANTHER" id="PTHR30537:SF5">
    <property type="entry name" value="HTH-TYPE TRANSCRIPTIONAL ACTIVATOR TTDR-RELATED"/>
    <property type="match status" value="1"/>
</dbReference>
<dbReference type="RefSeq" id="WP_093666397.1">
    <property type="nucleotide sequence ID" value="NZ_FOCF01000007.1"/>
</dbReference>
<dbReference type="PROSITE" id="PS50931">
    <property type="entry name" value="HTH_LYSR"/>
    <property type="match status" value="1"/>
</dbReference>
<keyword evidence="7" id="KW-1185">Reference proteome</keyword>
<dbReference type="Gene3D" id="1.10.10.10">
    <property type="entry name" value="Winged helix-like DNA-binding domain superfamily/Winged helix DNA-binding domain"/>
    <property type="match status" value="1"/>
</dbReference>
<accession>A0A1H8GTJ0</accession>
<dbReference type="InterPro" id="IPR005119">
    <property type="entry name" value="LysR_subst-bd"/>
</dbReference>
<dbReference type="FunFam" id="1.10.10.10:FF:000001">
    <property type="entry name" value="LysR family transcriptional regulator"/>
    <property type="match status" value="1"/>
</dbReference>
<evidence type="ECO:0000259" key="5">
    <source>
        <dbReference type="PROSITE" id="PS50931"/>
    </source>
</evidence>
<sequence>MLDDLNELRTFQQVLAHGSLTGAARAMGVSLAVVSKRLATLEKRTGVRLVNRTTRNLSPTEEGEQLLVEVDRALEAIAQGEELLATGRDEPVGTLRVSAPVSFGRRHVAPVLGQLTQRYPQLAVSLSLDDRLADVTGGAIDVAIRIGGLAAAGGAAMRKLADNRRILLAAPAYLHRRGRPRSPDDLSDHDLLRYGDAVVAWRLFDADGREQSVPAPARLRVDNGDAVHDWCVAGLGITLKSQVDVAADLRAGTLEHVLPEWHAGDTPIVALFPDRATMPRKTRVFLDAMLSALSQL</sequence>